<dbReference type="InterPro" id="IPR004625">
    <property type="entry name" value="PyrdxlKinase"/>
</dbReference>
<keyword evidence="1 6" id="KW-0808">Transferase</keyword>
<feature type="domain" description="Pyridoxamine kinase/Phosphomethylpyrimidine kinase" evidence="5">
    <location>
        <begin position="83"/>
        <end position="261"/>
    </location>
</feature>
<keyword evidence="7" id="KW-1185">Reference proteome</keyword>
<evidence type="ECO:0000259" key="5">
    <source>
        <dbReference type="Pfam" id="PF08543"/>
    </source>
</evidence>
<evidence type="ECO:0000313" key="6">
    <source>
        <dbReference type="EMBL" id="MBW3099177.1"/>
    </source>
</evidence>
<sequence>MTRDDANGARPAVIVISSHVVRGSVGNRAVVFALETLGFPVWAVPTVVLPWHPGHSPATRIVAEPEQFASLLADLSRAHWLPEIGAVITGYLGNVAQVEPVAQLIETVKAGNPQALYLCDPVIGDDAQLYVAEELAAGIRDRLMPLADITTPNLFELSWLTGAPVNDTAASIAAAQELGPARVLVTSALAMMAGSTGTMLVDGDRAMMAEHRLIANPPNGLGDLLAATFLARLIEGKTGEKALQLATGTVFEVLARTARRGADELTIETDADSLRSPMAMVHMRRLITRPPRPRSR</sequence>
<evidence type="ECO:0000256" key="1">
    <source>
        <dbReference type="ARBA" id="ARBA00022679"/>
    </source>
</evidence>
<dbReference type="CDD" id="cd01173">
    <property type="entry name" value="pyridoxal_pyridoxamine_kinase"/>
    <property type="match status" value="1"/>
</dbReference>
<gene>
    <name evidence="6" type="primary">pdxY</name>
    <name evidence="6" type="ORF">KY465_17995</name>
</gene>
<dbReference type="GO" id="GO:0008478">
    <property type="term" value="F:pyridoxal kinase activity"/>
    <property type="evidence" value="ECO:0007669"/>
    <property type="project" value="UniProtKB-EC"/>
</dbReference>
<dbReference type="EMBL" id="JAHWQX010000005">
    <property type="protein sequence ID" value="MBW3099177.1"/>
    <property type="molecule type" value="Genomic_DNA"/>
</dbReference>
<dbReference type="EC" id="2.7.1.35" evidence="6"/>
<proteinExistence type="predicted"/>
<evidence type="ECO:0000256" key="3">
    <source>
        <dbReference type="ARBA" id="ARBA00022777"/>
    </source>
</evidence>
<comment type="caution">
    <text evidence="6">The sequence shown here is derived from an EMBL/GenBank/DDBJ whole genome shotgun (WGS) entry which is preliminary data.</text>
</comment>
<evidence type="ECO:0000256" key="2">
    <source>
        <dbReference type="ARBA" id="ARBA00022741"/>
    </source>
</evidence>
<name>A0ABS6WUR4_9HYPH</name>
<dbReference type="RefSeq" id="WP_219203499.1">
    <property type="nucleotide sequence ID" value="NZ_JAHWQX010000005.1"/>
</dbReference>
<dbReference type="NCBIfam" id="NF004398">
    <property type="entry name" value="PRK05756.1"/>
    <property type="match status" value="1"/>
</dbReference>
<dbReference type="Proteomes" id="UP001430804">
    <property type="component" value="Unassembled WGS sequence"/>
</dbReference>
<dbReference type="InterPro" id="IPR013749">
    <property type="entry name" value="PM/HMP-P_kinase-1"/>
</dbReference>
<evidence type="ECO:0000313" key="7">
    <source>
        <dbReference type="Proteomes" id="UP001430804"/>
    </source>
</evidence>
<dbReference type="NCBIfam" id="TIGR00687">
    <property type="entry name" value="pyridox_kin"/>
    <property type="match status" value="1"/>
</dbReference>
<keyword evidence="3 6" id="KW-0418">Kinase</keyword>
<evidence type="ECO:0000256" key="4">
    <source>
        <dbReference type="ARBA" id="ARBA00022840"/>
    </source>
</evidence>
<keyword evidence="2" id="KW-0547">Nucleotide-binding</keyword>
<reference evidence="6" key="1">
    <citation type="submission" date="2021-07" db="EMBL/GenBank/DDBJ databases">
        <title>Pseudohoeflea marina sp. nov. a polyhydroxyalcanoate-producing bacterium.</title>
        <authorList>
            <person name="Zheng W."/>
            <person name="Yu S."/>
            <person name="Huang Y."/>
        </authorList>
    </citation>
    <scope>NUCLEOTIDE SEQUENCE</scope>
    <source>
        <strain evidence="6">DP4N28-3</strain>
    </source>
</reference>
<protein>
    <submittedName>
        <fullName evidence="6">Pyridoxal kinase PdxY</fullName>
        <ecNumber evidence="6">2.7.1.35</ecNumber>
    </submittedName>
</protein>
<dbReference type="Pfam" id="PF08543">
    <property type="entry name" value="Phos_pyr_kin"/>
    <property type="match status" value="1"/>
</dbReference>
<accession>A0ABS6WUR4</accession>
<keyword evidence="4" id="KW-0067">ATP-binding</keyword>
<dbReference type="PANTHER" id="PTHR10534">
    <property type="entry name" value="PYRIDOXAL KINASE"/>
    <property type="match status" value="1"/>
</dbReference>
<dbReference type="PANTHER" id="PTHR10534:SF2">
    <property type="entry name" value="PYRIDOXAL KINASE"/>
    <property type="match status" value="1"/>
</dbReference>
<organism evidence="6 7">
    <name type="scientific">Pseudohoeflea coraliihabitans</name>
    <dbReference type="NCBI Taxonomy" id="2860393"/>
    <lineage>
        <taxon>Bacteria</taxon>
        <taxon>Pseudomonadati</taxon>
        <taxon>Pseudomonadota</taxon>
        <taxon>Alphaproteobacteria</taxon>
        <taxon>Hyphomicrobiales</taxon>
        <taxon>Rhizobiaceae</taxon>
        <taxon>Pseudohoeflea</taxon>
    </lineage>
</organism>